<organism evidence="5 6">
    <name type="scientific">Acinetobacter bereziniae</name>
    <name type="common">Acinetobacter genomosp. 10</name>
    <dbReference type="NCBI Taxonomy" id="106648"/>
    <lineage>
        <taxon>Bacteria</taxon>
        <taxon>Pseudomonadati</taxon>
        <taxon>Pseudomonadota</taxon>
        <taxon>Gammaproteobacteria</taxon>
        <taxon>Moraxellales</taxon>
        <taxon>Moraxellaceae</taxon>
        <taxon>Acinetobacter</taxon>
    </lineage>
</organism>
<comment type="catalytic activity">
    <reaction evidence="4">
        <text>(6S)-5-formyl-5,6,7,8-tetrahydrofolate + ATP = (6R)-5,10-methenyltetrahydrofolate + ADP + phosphate</text>
        <dbReference type="Rhea" id="RHEA:10488"/>
        <dbReference type="ChEBI" id="CHEBI:30616"/>
        <dbReference type="ChEBI" id="CHEBI:43474"/>
        <dbReference type="ChEBI" id="CHEBI:57455"/>
        <dbReference type="ChEBI" id="CHEBI:57457"/>
        <dbReference type="ChEBI" id="CHEBI:456216"/>
        <dbReference type="EC" id="6.3.3.2"/>
    </reaction>
</comment>
<dbReference type="EMBL" id="CP092085">
    <property type="protein sequence ID" value="UUN96819.1"/>
    <property type="molecule type" value="Genomic_DNA"/>
</dbReference>
<dbReference type="AlphaFoldDB" id="A0A8I1DKD4"/>
<dbReference type="GO" id="GO:0030272">
    <property type="term" value="F:5-formyltetrahydrofolate cyclo-ligase activity"/>
    <property type="evidence" value="ECO:0007669"/>
    <property type="project" value="UniProtKB-EC"/>
</dbReference>
<keyword evidence="3 4" id="KW-0067">ATP-binding</keyword>
<dbReference type="InterPro" id="IPR002698">
    <property type="entry name" value="FTHF_cligase"/>
</dbReference>
<sequence length="198" mass="23139">MNQNSQLRKIISQQRRKLNSQQQKMIELRCLKQCLKHPKFLNAQKIGLYLDAFGEVKTKRLIEYCFAQGKKVYLPMICNMNNHLVWVKISYQQYQNKRFSLHRLGMLEPMASRGKHVSTLDVVIMPLLACDIKGTRMGMGGGFYDRTLASAFQQPHRLGLAHDFQFLHTELARNSWDQSLDSLITPIKTYYFKRQIGQ</sequence>
<dbReference type="RefSeq" id="WP_121775142.1">
    <property type="nucleotide sequence ID" value="NZ_BKMA01000067.1"/>
</dbReference>
<dbReference type="InterPro" id="IPR024185">
    <property type="entry name" value="FTHF_cligase-like_sf"/>
</dbReference>
<dbReference type="GO" id="GO:0035999">
    <property type="term" value="P:tetrahydrofolate interconversion"/>
    <property type="evidence" value="ECO:0007669"/>
    <property type="project" value="TreeGrafter"/>
</dbReference>
<evidence type="ECO:0000256" key="2">
    <source>
        <dbReference type="ARBA" id="ARBA00022741"/>
    </source>
</evidence>
<dbReference type="Gene3D" id="3.40.50.10420">
    <property type="entry name" value="NagB/RpiA/CoA transferase-like"/>
    <property type="match status" value="1"/>
</dbReference>
<comment type="cofactor">
    <cofactor evidence="4">
        <name>Mg(2+)</name>
        <dbReference type="ChEBI" id="CHEBI:18420"/>
    </cofactor>
</comment>
<reference evidence="5" key="1">
    <citation type="submission" date="2022-02" db="EMBL/GenBank/DDBJ databases">
        <title>Characterization of Tn125 harboring carbapenem-resistant Acinetobacter bereziniae clinical isolates.</title>
        <authorList>
            <person name="Wong N.-K."/>
            <person name="Pan Q."/>
        </authorList>
    </citation>
    <scope>NUCLEOTIDE SEQUENCE</scope>
    <source>
        <strain evidence="5">GD03393</strain>
    </source>
</reference>
<keyword evidence="4" id="KW-0479">Metal-binding</keyword>
<dbReference type="InterPro" id="IPR037171">
    <property type="entry name" value="NagB/RpiA_transferase-like"/>
</dbReference>
<dbReference type="NCBIfam" id="TIGR02727">
    <property type="entry name" value="MTHFS_bact"/>
    <property type="match status" value="1"/>
</dbReference>
<keyword evidence="5" id="KW-0436">Ligase</keyword>
<dbReference type="GO" id="GO:0046872">
    <property type="term" value="F:metal ion binding"/>
    <property type="evidence" value="ECO:0007669"/>
    <property type="project" value="UniProtKB-KW"/>
</dbReference>
<comment type="similarity">
    <text evidence="1 4">Belongs to the 5-formyltetrahydrofolate cyclo-ligase family.</text>
</comment>
<evidence type="ECO:0000313" key="5">
    <source>
        <dbReference type="EMBL" id="UUN96819.1"/>
    </source>
</evidence>
<dbReference type="GO" id="GO:0009396">
    <property type="term" value="P:folic acid-containing compound biosynthetic process"/>
    <property type="evidence" value="ECO:0007669"/>
    <property type="project" value="TreeGrafter"/>
</dbReference>
<evidence type="ECO:0000256" key="4">
    <source>
        <dbReference type="RuleBase" id="RU361279"/>
    </source>
</evidence>
<keyword evidence="4" id="KW-0460">Magnesium</keyword>
<dbReference type="SUPFAM" id="SSF100950">
    <property type="entry name" value="NagB/RpiA/CoA transferase-like"/>
    <property type="match status" value="1"/>
</dbReference>
<dbReference type="Pfam" id="PF01812">
    <property type="entry name" value="5-FTHF_cyc-lig"/>
    <property type="match status" value="1"/>
</dbReference>
<dbReference type="EC" id="6.3.3.2" evidence="4"/>
<dbReference type="Proteomes" id="UP000644140">
    <property type="component" value="Chromosome"/>
</dbReference>
<protein>
    <recommendedName>
        <fullName evidence="4">5-formyltetrahydrofolate cyclo-ligase</fullName>
        <ecNumber evidence="4">6.3.3.2</ecNumber>
    </recommendedName>
</protein>
<gene>
    <name evidence="5" type="ORF">I9054_015775</name>
</gene>
<accession>A0A8I1DKD4</accession>
<dbReference type="PANTHER" id="PTHR23407">
    <property type="entry name" value="ATPASE INHIBITOR/5-FORMYLTETRAHYDROFOLATE CYCLO-LIGASE"/>
    <property type="match status" value="1"/>
</dbReference>
<evidence type="ECO:0000256" key="1">
    <source>
        <dbReference type="ARBA" id="ARBA00010638"/>
    </source>
</evidence>
<dbReference type="PIRSF" id="PIRSF006806">
    <property type="entry name" value="FTHF_cligase"/>
    <property type="match status" value="1"/>
</dbReference>
<evidence type="ECO:0000313" key="6">
    <source>
        <dbReference type="Proteomes" id="UP000644140"/>
    </source>
</evidence>
<keyword evidence="2 4" id="KW-0547">Nucleotide-binding</keyword>
<name>A0A8I1DKD4_ACIBZ</name>
<dbReference type="GO" id="GO:0005524">
    <property type="term" value="F:ATP binding"/>
    <property type="evidence" value="ECO:0007669"/>
    <property type="project" value="UniProtKB-KW"/>
</dbReference>
<dbReference type="PANTHER" id="PTHR23407:SF1">
    <property type="entry name" value="5-FORMYLTETRAHYDROFOLATE CYCLO-LIGASE"/>
    <property type="match status" value="1"/>
</dbReference>
<evidence type="ECO:0000256" key="3">
    <source>
        <dbReference type="ARBA" id="ARBA00022840"/>
    </source>
</evidence>
<proteinExistence type="inferred from homology"/>